<evidence type="ECO:0000256" key="3">
    <source>
        <dbReference type="ARBA" id="ARBA00022806"/>
    </source>
</evidence>
<accession>A0ABV9JLM4</accession>
<organism evidence="8 9">
    <name type="scientific">Rheinheimera marina</name>
    <dbReference type="NCBI Taxonomy" id="1774958"/>
    <lineage>
        <taxon>Bacteria</taxon>
        <taxon>Pseudomonadati</taxon>
        <taxon>Pseudomonadota</taxon>
        <taxon>Gammaproteobacteria</taxon>
        <taxon>Chromatiales</taxon>
        <taxon>Chromatiaceae</taxon>
        <taxon>Rheinheimera</taxon>
    </lineage>
</organism>
<keyword evidence="4" id="KW-0067">ATP-binding</keyword>
<dbReference type="EC" id="3.6.4.13" evidence="8"/>
<dbReference type="Gene3D" id="3.40.50.300">
    <property type="entry name" value="P-loop containing nucleotide triphosphate hydrolases"/>
    <property type="match status" value="2"/>
</dbReference>
<dbReference type="PANTHER" id="PTHR43519">
    <property type="entry name" value="ATP-DEPENDENT RNA HELICASE HRPB"/>
    <property type="match status" value="1"/>
</dbReference>
<evidence type="ECO:0000256" key="5">
    <source>
        <dbReference type="SAM" id="MobiDB-lite"/>
    </source>
</evidence>
<dbReference type="GO" id="GO:0003724">
    <property type="term" value="F:RNA helicase activity"/>
    <property type="evidence" value="ECO:0007669"/>
    <property type="project" value="UniProtKB-EC"/>
</dbReference>
<evidence type="ECO:0000256" key="1">
    <source>
        <dbReference type="ARBA" id="ARBA00022741"/>
    </source>
</evidence>
<dbReference type="RefSeq" id="WP_377333550.1">
    <property type="nucleotide sequence ID" value="NZ_JBHSGB010000009.1"/>
</dbReference>
<dbReference type="SMART" id="SM00847">
    <property type="entry name" value="HA2"/>
    <property type="match status" value="1"/>
</dbReference>
<protein>
    <submittedName>
        <fullName evidence="8">ATP-dependent helicase HrpB</fullName>
        <ecNumber evidence="8">3.6.4.13</ecNumber>
    </submittedName>
</protein>
<dbReference type="PROSITE" id="PS51192">
    <property type="entry name" value="HELICASE_ATP_BIND_1"/>
    <property type="match status" value="1"/>
</dbReference>
<dbReference type="InterPro" id="IPR013689">
    <property type="entry name" value="RNA_helicase_ATP-dep_HrpB_C"/>
</dbReference>
<dbReference type="InterPro" id="IPR001650">
    <property type="entry name" value="Helicase_C-like"/>
</dbReference>
<sequence>MTLPVADICPALLDHLERHNKVLLSAPPGAGKSTYLPLFLLQQPHWHDKTILMLEPRRLAAKSIASYLAARLNETPGQTVGYQIRHEQKVSGQTRLLIVTEGVLLRKIQSDPELSGIDLVIFDEFHERSLQADLALALCLEVQQLNEQLKLLIMSATLDLNALSQQLQAPVLQSEGRSYPVDIRYQPPSNDAVWLQCAKLALRESQAQQGSLLVFLPGQREIEQALQFLLEHNQDPQLDCYALLGALTLEQQQQAIAPSPAGRRKLVLCTNIAETSLTIEGIQLVIDSGQAREAVFHPRHGLTRLETVAISQASATQRAGRAGRLGPGICYRLDSPEQWQRRPAFSKAAILQSELTGLVLESAAWGCAAEQLFWLDNPPAAHLAQARWVLEQLGALDAKGQITRLGQQLVQSGADPRLAAMLHYGRELEQQGEQGAAWLAVVLTTFLEQRRPSGEDNLDQLLSRPLPSALLQQAKLLARQLNISSTFQFPLHLTASLLSRAFPDRIAQKRGKGYQLANGAGVQLFADSGLQGAEFLVVADVLFRDQAIASLVVPWTLPELKQSWQSHLQQQHHVGFDEKAGRFIAQQQLCLGKLVLERKTLTQALTEQDVQQGWLSYLTEHSLQALPWSEPARQLQNRLTLAQQLGVGQFPAMDEVSLLQSAADWLLPYLGRITKVADLARLDLYTLLWQRLDYRQQQELHQYCPDSWRSATGSMIPLYYQDDGAVVLSIRIQEMFGQLETPTIALGKKPLRIELLSPARRPLQLTQDLASFWRNSYQDVKKEMKGRYPKHYWPDDPAQAMPTNKTKKAMQQ</sequence>
<dbReference type="InterPro" id="IPR011545">
    <property type="entry name" value="DEAD/DEAH_box_helicase_dom"/>
</dbReference>
<feature type="region of interest" description="Disordered" evidence="5">
    <location>
        <begin position="788"/>
        <end position="812"/>
    </location>
</feature>
<evidence type="ECO:0000259" key="6">
    <source>
        <dbReference type="PROSITE" id="PS51192"/>
    </source>
</evidence>
<dbReference type="PROSITE" id="PS51194">
    <property type="entry name" value="HELICASE_CTER"/>
    <property type="match status" value="1"/>
</dbReference>
<dbReference type="InterPro" id="IPR007502">
    <property type="entry name" value="Helicase-assoc_dom"/>
</dbReference>
<evidence type="ECO:0000313" key="9">
    <source>
        <dbReference type="Proteomes" id="UP001595962"/>
    </source>
</evidence>
<keyword evidence="1" id="KW-0547">Nucleotide-binding</keyword>
<keyword evidence="2 8" id="KW-0378">Hydrolase</keyword>
<dbReference type="Pfam" id="PF08482">
    <property type="entry name" value="HrpB_C"/>
    <property type="match status" value="1"/>
</dbReference>
<dbReference type="InterPro" id="IPR056329">
    <property type="entry name" value="CON_HrpB"/>
</dbReference>
<dbReference type="SMART" id="SM00490">
    <property type="entry name" value="HELICc"/>
    <property type="match status" value="1"/>
</dbReference>
<keyword evidence="9" id="KW-1185">Reference proteome</keyword>
<dbReference type="SUPFAM" id="SSF52540">
    <property type="entry name" value="P-loop containing nucleoside triphosphate hydrolases"/>
    <property type="match status" value="1"/>
</dbReference>
<dbReference type="NCBIfam" id="TIGR01970">
    <property type="entry name" value="DEAH_box_HrpB"/>
    <property type="match status" value="1"/>
</dbReference>
<feature type="domain" description="Helicase ATP-binding" evidence="6">
    <location>
        <begin position="13"/>
        <end position="176"/>
    </location>
</feature>
<dbReference type="InterPro" id="IPR014001">
    <property type="entry name" value="Helicase_ATP-bd"/>
</dbReference>
<feature type="domain" description="Helicase C-terminal" evidence="7">
    <location>
        <begin position="194"/>
        <end position="366"/>
    </location>
</feature>
<dbReference type="InterPro" id="IPR049614">
    <property type="entry name" value="HrpB_DEXH"/>
</dbReference>
<dbReference type="Pfam" id="PF00270">
    <property type="entry name" value="DEAD"/>
    <property type="match status" value="1"/>
</dbReference>
<proteinExistence type="predicted"/>
<dbReference type="InterPro" id="IPR010225">
    <property type="entry name" value="HrpB"/>
</dbReference>
<dbReference type="PANTHER" id="PTHR43519:SF1">
    <property type="entry name" value="ATP-DEPENDENT RNA HELICASE HRPB"/>
    <property type="match status" value="1"/>
</dbReference>
<dbReference type="Pfam" id="PF00271">
    <property type="entry name" value="Helicase_C"/>
    <property type="match status" value="1"/>
</dbReference>
<comment type="caution">
    <text evidence="8">The sequence shown here is derived from an EMBL/GenBank/DDBJ whole genome shotgun (WGS) entry which is preliminary data.</text>
</comment>
<name>A0ABV9JLM4_9GAMM</name>
<dbReference type="CDD" id="cd17990">
    <property type="entry name" value="DEXHc_HrpB"/>
    <property type="match status" value="1"/>
</dbReference>
<gene>
    <name evidence="8" type="primary">hrpB</name>
    <name evidence="8" type="ORF">ACFO3I_09100</name>
</gene>
<dbReference type="SMART" id="SM00487">
    <property type="entry name" value="DEXDc"/>
    <property type="match status" value="1"/>
</dbReference>
<dbReference type="GO" id="GO:0016787">
    <property type="term" value="F:hydrolase activity"/>
    <property type="evidence" value="ECO:0007669"/>
    <property type="project" value="UniProtKB-KW"/>
</dbReference>
<dbReference type="InterPro" id="IPR027417">
    <property type="entry name" value="P-loop_NTPase"/>
</dbReference>
<dbReference type="EMBL" id="JBHSGB010000009">
    <property type="protein sequence ID" value="MFC4655168.1"/>
    <property type="molecule type" value="Genomic_DNA"/>
</dbReference>
<evidence type="ECO:0000256" key="2">
    <source>
        <dbReference type="ARBA" id="ARBA00022801"/>
    </source>
</evidence>
<dbReference type="InterPro" id="IPR048333">
    <property type="entry name" value="HA2_WH"/>
</dbReference>
<dbReference type="CDD" id="cd18791">
    <property type="entry name" value="SF2_C_RHA"/>
    <property type="match status" value="1"/>
</dbReference>
<dbReference type="Gene3D" id="1.20.120.1080">
    <property type="match status" value="1"/>
</dbReference>
<reference evidence="9" key="1">
    <citation type="journal article" date="2019" name="Int. J. Syst. Evol. Microbiol.">
        <title>The Global Catalogue of Microorganisms (GCM) 10K type strain sequencing project: providing services to taxonomists for standard genome sequencing and annotation.</title>
        <authorList>
            <consortium name="The Broad Institute Genomics Platform"/>
            <consortium name="The Broad Institute Genome Sequencing Center for Infectious Disease"/>
            <person name="Wu L."/>
            <person name="Ma J."/>
        </authorList>
    </citation>
    <scope>NUCLEOTIDE SEQUENCE [LARGE SCALE GENOMIC DNA]</scope>
    <source>
        <strain evidence="9">DT28</strain>
    </source>
</reference>
<evidence type="ECO:0000256" key="4">
    <source>
        <dbReference type="ARBA" id="ARBA00022840"/>
    </source>
</evidence>
<evidence type="ECO:0000313" key="8">
    <source>
        <dbReference type="EMBL" id="MFC4655168.1"/>
    </source>
</evidence>
<dbReference type="Pfam" id="PF04408">
    <property type="entry name" value="WHD_HA2"/>
    <property type="match status" value="1"/>
</dbReference>
<dbReference type="Pfam" id="PF24473">
    <property type="entry name" value="CON_HrpB"/>
    <property type="match status" value="1"/>
</dbReference>
<keyword evidence="3 8" id="KW-0347">Helicase</keyword>
<evidence type="ECO:0000259" key="7">
    <source>
        <dbReference type="PROSITE" id="PS51194"/>
    </source>
</evidence>
<dbReference type="Proteomes" id="UP001595962">
    <property type="component" value="Unassembled WGS sequence"/>
</dbReference>
<dbReference type="PIRSF" id="PIRSF005496">
    <property type="entry name" value="ATP_hel_hrpB"/>
    <property type="match status" value="1"/>
</dbReference>